<dbReference type="AlphaFoldDB" id="C7G6R3"/>
<proteinExistence type="predicted"/>
<dbReference type="EMBL" id="ABYJ02000029">
    <property type="protein sequence ID" value="EEV02503.1"/>
    <property type="molecule type" value="Genomic_DNA"/>
</dbReference>
<accession>C7G6R3</accession>
<gene>
    <name evidence="2" type="ORF">ROSINTL182_05578</name>
</gene>
<dbReference type="HOGENOM" id="CLU_1446632_0_0_9"/>
<evidence type="ECO:0000313" key="2">
    <source>
        <dbReference type="EMBL" id="EEV02503.1"/>
    </source>
</evidence>
<evidence type="ECO:0000313" key="3">
    <source>
        <dbReference type="Proteomes" id="UP000004828"/>
    </source>
</evidence>
<feature type="region of interest" description="Disordered" evidence="1">
    <location>
        <begin position="163"/>
        <end position="187"/>
    </location>
</feature>
<organism evidence="2 3">
    <name type="scientific">Roseburia intestinalis L1-82</name>
    <dbReference type="NCBI Taxonomy" id="536231"/>
    <lineage>
        <taxon>Bacteria</taxon>
        <taxon>Bacillati</taxon>
        <taxon>Bacillota</taxon>
        <taxon>Clostridia</taxon>
        <taxon>Lachnospirales</taxon>
        <taxon>Lachnospiraceae</taxon>
        <taxon>Roseburia</taxon>
    </lineage>
</organism>
<feature type="compositionally biased region" description="Basic and acidic residues" evidence="1">
    <location>
        <begin position="163"/>
        <end position="177"/>
    </location>
</feature>
<evidence type="ECO:0000256" key="1">
    <source>
        <dbReference type="SAM" id="MobiDB-lite"/>
    </source>
</evidence>
<protein>
    <submittedName>
        <fullName evidence="2">Uncharacterized protein</fullName>
    </submittedName>
</protein>
<sequence>MEGIKEAIAFITGLAVKAEDPKTVEINGKTYCTKDLVRYDAPEKAAPISATTLTSLVDYIKENREELRDRMIIQVVNETKVLLYSGLLAERDRETLFEVNALLPRFEYGREYDQESFLISMQSCFKESDDREAVTMLASNIVNTQEATFSDTGTTQQAVIENRNNHEGQRARTEPGKPDTVPHISGG</sequence>
<dbReference type="Proteomes" id="UP000004828">
    <property type="component" value="Unassembled WGS sequence"/>
</dbReference>
<dbReference type="RefSeq" id="WP_006855715.1">
    <property type="nucleotide sequence ID" value="NZ_GG692714.1"/>
</dbReference>
<comment type="caution">
    <text evidence="2">The sequence shown here is derived from an EMBL/GenBank/DDBJ whole genome shotgun (WGS) entry which is preliminary data.</text>
</comment>
<name>C7G6R3_9FIRM</name>
<reference evidence="2 3" key="1">
    <citation type="submission" date="2009-08" db="EMBL/GenBank/DDBJ databases">
        <authorList>
            <person name="Weinstock G."/>
            <person name="Sodergren E."/>
            <person name="Clifton S."/>
            <person name="Fulton L."/>
            <person name="Fulton B."/>
            <person name="Courtney L."/>
            <person name="Fronick C."/>
            <person name="Harrison M."/>
            <person name="Strong C."/>
            <person name="Farmer C."/>
            <person name="Delahaunty K."/>
            <person name="Markovic C."/>
            <person name="Hall O."/>
            <person name="Minx P."/>
            <person name="Tomlinson C."/>
            <person name="Mitreva M."/>
            <person name="Nelson J."/>
            <person name="Hou S."/>
            <person name="Wollam A."/>
            <person name="Pepin K.H."/>
            <person name="Johnson M."/>
            <person name="Bhonagiri V."/>
            <person name="Nash W.E."/>
            <person name="Warren W."/>
            <person name="Chinwalla A."/>
            <person name="Mardis E.R."/>
            <person name="Wilson R.K."/>
        </authorList>
    </citation>
    <scope>NUCLEOTIDE SEQUENCE [LARGE SCALE GENOMIC DNA]</scope>
    <source>
        <strain evidence="2 3">L1-82</strain>
    </source>
</reference>